<name>A0ABN8JQR1_9HYPH</name>
<reference evidence="1" key="1">
    <citation type="submission" date="2022-03" db="EMBL/GenBank/DDBJ databases">
        <authorList>
            <person name="Brunel B."/>
        </authorList>
    </citation>
    <scope>NUCLEOTIDE SEQUENCE</scope>
    <source>
        <strain evidence="1">STM4922sample</strain>
    </source>
</reference>
<dbReference type="EMBL" id="CAKXZS010000014">
    <property type="protein sequence ID" value="CAH2398996.1"/>
    <property type="molecule type" value="Genomic_DNA"/>
</dbReference>
<accession>A0ABN8JQR1</accession>
<dbReference type="Proteomes" id="UP001152604">
    <property type="component" value="Unassembled WGS sequence"/>
</dbReference>
<evidence type="ECO:0000313" key="2">
    <source>
        <dbReference type="Proteomes" id="UP001152604"/>
    </source>
</evidence>
<proteinExistence type="predicted"/>
<organism evidence="1 2">
    <name type="scientific">Mesorhizobium ventifaucium</name>
    <dbReference type="NCBI Taxonomy" id="666020"/>
    <lineage>
        <taxon>Bacteria</taxon>
        <taxon>Pseudomonadati</taxon>
        <taxon>Pseudomonadota</taxon>
        <taxon>Alphaproteobacteria</taxon>
        <taxon>Hyphomicrobiales</taxon>
        <taxon>Phyllobacteriaceae</taxon>
        <taxon>Mesorhizobium</taxon>
    </lineage>
</organism>
<protein>
    <recommendedName>
        <fullName evidence="3">Transport-associated OB type 2 domain-containing protein</fullName>
    </recommendedName>
</protein>
<evidence type="ECO:0000313" key="1">
    <source>
        <dbReference type="EMBL" id="CAH2398996.1"/>
    </source>
</evidence>
<sequence length="61" mass="6567">MVLLANVIVFSFGETEHVVIQAKPAAARMVPGALVDVRWILVPTSEAIVALPRRNAVISTQ</sequence>
<evidence type="ECO:0008006" key="3">
    <source>
        <dbReference type="Google" id="ProtNLM"/>
    </source>
</evidence>
<gene>
    <name evidence="1" type="ORF">MES4922_210019</name>
</gene>
<comment type="caution">
    <text evidence="1">The sequence shown here is derived from an EMBL/GenBank/DDBJ whole genome shotgun (WGS) entry which is preliminary data.</text>
</comment>
<keyword evidence="2" id="KW-1185">Reference proteome</keyword>